<evidence type="ECO:0000313" key="6">
    <source>
        <dbReference type="EMBL" id="CDS02226.1"/>
    </source>
</evidence>
<evidence type="ECO:0000313" key="8">
    <source>
        <dbReference type="Proteomes" id="UP000242770"/>
    </source>
</evidence>
<comment type="subcellular location">
    <subcellularLocation>
        <location evidence="1">Mitochondrion</location>
    </subcellularLocation>
</comment>
<evidence type="ECO:0000256" key="2">
    <source>
        <dbReference type="ARBA" id="ARBA00022946"/>
    </source>
</evidence>
<keyword evidence="2" id="KW-0809">Transit peptide</keyword>
<keyword evidence="3" id="KW-0496">Mitochondrion</keyword>
<dbReference type="InterPro" id="IPR057460">
    <property type="entry name" value="CAF17_C"/>
</dbReference>
<dbReference type="STRING" id="49012.A0A0F7RYZ7"/>
<dbReference type="AlphaFoldDB" id="A0A0F7RYZ7"/>
<evidence type="ECO:0000256" key="4">
    <source>
        <dbReference type="ARBA" id="ARBA00093447"/>
    </source>
</evidence>
<dbReference type="InterPro" id="IPR045179">
    <property type="entry name" value="YgfZ/GcvT"/>
</dbReference>
<dbReference type="NCBIfam" id="TIGR03317">
    <property type="entry name" value="ygfZ_signature"/>
    <property type="match status" value="1"/>
</dbReference>
<gene>
    <name evidence="6" type="primary">SSCI84760.1</name>
    <name evidence="7" type="ORF">SPSC_05354</name>
</gene>
<accession>A0A0F7RYZ7</accession>
<evidence type="ECO:0000259" key="5">
    <source>
        <dbReference type="Pfam" id="PF25455"/>
    </source>
</evidence>
<evidence type="ECO:0000256" key="3">
    <source>
        <dbReference type="ARBA" id="ARBA00023128"/>
    </source>
</evidence>
<evidence type="ECO:0000313" key="7">
    <source>
        <dbReference type="EMBL" id="CDU25461.1"/>
    </source>
</evidence>
<proteinExistence type="inferred from homology"/>
<dbReference type="OrthoDB" id="191995at2759"/>
<keyword evidence="8" id="KW-1185">Reference proteome</keyword>
<name>A0A0F7RYZ7_9BASI</name>
<reference evidence="6" key="3">
    <citation type="submission" date="2014-06" db="EMBL/GenBank/DDBJ databases">
        <authorList>
            <person name="Berkman J.Paul."/>
        </authorList>
    </citation>
    <scope>NUCLEOTIDE SEQUENCE [LARGE SCALE GENOMIC DNA]</scope>
</reference>
<dbReference type="InterPro" id="IPR027266">
    <property type="entry name" value="TrmE/GcvT-like"/>
</dbReference>
<dbReference type="EMBL" id="CCFA01005153">
    <property type="protein sequence ID" value="CDS02226.1"/>
    <property type="molecule type" value="Genomic_DNA"/>
</dbReference>
<dbReference type="EMBL" id="LK056686">
    <property type="protein sequence ID" value="CDU25461.1"/>
    <property type="molecule type" value="Genomic_DNA"/>
</dbReference>
<comment type="similarity">
    <text evidence="4">Belongs to the GcvT family. CAF17/IBA57 subfamily.</text>
</comment>
<dbReference type="GO" id="GO:0016226">
    <property type="term" value="P:iron-sulfur cluster assembly"/>
    <property type="evidence" value="ECO:0007669"/>
    <property type="project" value="TreeGrafter"/>
</dbReference>
<dbReference type="Proteomes" id="UP000242770">
    <property type="component" value="Unassembled WGS sequence"/>
</dbReference>
<dbReference type="PANTHER" id="PTHR22602:SF0">
    <property type="entry name" value="TRANSFERASE CAF17, MITOCHONDRIAL-RELATED"/>
    <property type="match status" value="1"/>
</dbReference>
<protein>
    <submittedName>
        <fullName evidence="7">Related to IBA57-mitochondrial iron-sulfur cluster assembly factor</fullName>
    </submittedName>
</protein>
<dbReference type="SUPFAM" id="SSF103025">
    <property type="entry name" value="Folate-binding domain"/>
    <property type="match status" value="1"/>
</dbReference>
<organism evidence="6 8">
    <name type="scientific">Sporisorium scitamineum</name>
    <dbReference type="NCBI Taxonomy" id="49012"/>
    <lineage>
        <taxon>Eukaryota</taxon>
        <taxon>Fungi</taxon>
        <taxon>Dikarya</taxon>
        <taxon>Basidiomycota</taxon>
        <taxon>Ustilaginomycotina</taxon>
        <taxon>Ustilaginomycetes</taxon>
        <taxon>Ustilaginales</taxon>
        <taxon>Ustilaginaceae</taxon>
        <taxon>Sporisorium</taxon>
    </lineage>
</organism>
<reference evidence="7" key="1">
    <citation type="submission" date="2014-06" db="EMBL/GenBank/DDBJ databases">
        <authorList>
            <person name="Ju J."/>
            <person name="Zhang J."/>
        </authorList>
    </citation>
    <scope>NUCLEOTIDE SEQUENCE</scope>
    <source>
        <strain evidence="7">SscI8</strain>
    </source>
</reference>
<dbReference type="InterPro" id="IPR017703">
    <property type="entry name" value="YgfZ/GCV_T_CS"/>
</dbReference>
<dbReference type="Gene3D" id="3.30.1360.120">
    <property type="entry name" value="Probable tRNA modification gtpase trme, domain 1"/>
    <property type="match status" value="2"/>
</dbReference>
<evidence type="ECO:0000256" key="1">
    <source>
        <dbReference type="ARBA" id="ARBA00004173"/>
    </source>
</evidence>
<reference evidence="8" key="2">
    <citation type="submission" date="2014-06" db="EMBL/GenBank/DDBJ databases">
        <authorList>
            <person name="Berkman P.J."/>
        </authorList>
    </citation>
    <scope>NUCLEOTIDE SEQUENCE [LARGE SCALE GENOMIC DNA]</scope>
</reference>
<dbReference type="GO" id="GO:0005759">
    <property type="term" value="C:mitochondrial matrix"/>
    <property type="evidence" value="ECO:0007669"/>
    <property type="project" value="TreeGrafter"/>
</dbReference>
<feature type="domain" description="CAF17 C-terminal" evidence="5">
    <location>
        <begin position="281"/>
        <end position="396"/>
    </location>
</feature>
<sequence length="405" mass="43909">MSVLATLSPTQALARTALPHHLIRPAAALRATFAARRCNYCSSASSRSTDAAASHADTRWKVATVPHRGVVEVSGRDTLKLLQGLVSNDVKALESTKSASTAPTLVYAGFMNPQGRMLADVFIHRQQPLEDGSPRWLLDLDSRTLPSLLSFIKKFKLRSKVKLVDVSSEYNVVQAWSSSSPPPAQLAERLSVDPRCPTIGLRGVLPAAELDLGDTVTAVESQEYTLHRIVNGVAEGALDFPEASSLPLENNLDYMNGIDFRKGCYVGQELTARTHHTGVVRKRIVPISLYLPNTPPPTSIFIDREFAHTLPAHLSEVRCKPIASIEAGKSARGKAAGKFSGGLHNVGLACLRLEQVSRWTDASAADAKSDGLEMSVTTANGETLLARPWIPGWWPKEEPLPSDQE</sequence>
<dbReference type="Pfam" id="PF25455">
    <property type="entry name" value="Beta-barrel_CAF17_C"/>
    <property type="match status" value="1"/>
</dbReference>
<dbReference type="PANTHER" id="PTHR22602">
    <property type="entry name" value="TRANSFERASE CAF17, MITOCHONDRIAL-RELATED"/>
    <property type="match status" value="1"/>
</dbReference>